<dbReference type="InterPro" id="IPR014756">
    <property type="entry name" value="Ig_E-set"/>
</dbReference>
<dbReference type="Pfam" id="PF00128">
    <property type="entry name" value="Alpha-amylase"/>
    <property type="match status" value="1"/>
</dbReference>
<dbReference type="CDD" id="cd02855">
    <property type="entry name" value="E_set_GBE_prok_N"/>
    <property type="match status" value="1"/>
</dbReference>
<protein>
    <recommendedName>
        <fullName evidence="9">1,4-alpha-glucan branching enzyme GlgB</fullName>
        <ecNumber evidence="9">2.4.1.18</ecNumber>
    </recommendedName>
    <alternativeName>
        <fullName evidence="9">1,4-alpha-D-glucan:1,4-alpha-D-glucan 6-glucosyl-transferase</fullName>
    </alternativeName>
    <alternativeName>
        <fullName evidence="9">Alpha-(1-&gt;4)-glucan branching enzyme</fullName>
    </alternativeName>
    <alternativeName>
        <fullName evidence="9">Glycogen branching enzyme</fullName>
        <shortName evidence="9">BE</shortName>
    </alternativeName>
</protein>
<dbReference type="GO" id="GO:0004553">
    <property type="term" value="F:hydrolase activity, hydrolyzing O-glycosyl compounds"/>
    <property type="evidence" value="ECO:0007669"/>
    <property type="project" value="InterPro"/>
</dbReference>
<evidence type="ECO:0000256" key="8">
    <source>
        <dbReference type="ARBA" id="ARBA00023277"/>
    </source>
</evidence>
<comment type="subunit">
    <text evidence="9">Monomer.</text>
</comment>
<reference evidence="12" key="1">
    <citation type="submission" date="2019-09" db="EMBL/GenBank/DDBJ databases">
        <title>Characterisation of the sponge microbiome using genome-centric metagenomics.</title>
        <authorList>
            <person name="Engelberts J.P."/>
            <person name="Robbins S.J."/>
            <person name="De Goeij J.M."/>
            <person name="Aranda M."/>
            <person name="Bell S.C."/>
            <person name="Webster N.S."/>
        </authorList>
    </citation>
    <scope>NUCLEOTIDE SEQUENCE</scope>
    <source>
        <strain evidence="12">SB0662_bin_9</strain>
    </source>
</reference>
<evidence type="ECO:0000259" key="11">
    <source>
        <dbReference type="SMART" id="SM00642"/>
    </source>
</evidence>
<dbReference type="InterPro" id="IPR013783">
    <property type="entry name" value="Ig-like_fold"/>
</dbReference>
<dbReference type="AlphaFoldDB" id="A0A6B1DSY7"/>
<dbReference type="NCBIfam" id="TIGR01515">
    <property type="entry name" value="branching_enzym"/>
    <property type="match status" value="1"/>
</dbReference>
<evidence type="ECO:0000256" key="5">
    <source>
        <dbReference type="ARBA" id="ARBA00022676"/>
    </source>
</evidence>
<dbReference type="Gene3D" id="2.60.40.1180">
    <property type="entry name" value="Golgi alpha-mannosidase II"/>
    <property type="match status" value="1"/>
</dbReference>
<dbReference type="EC" id="2.4.1.18" evidence="9"/>
<dbReference type="InterPro" id="IPR006047">
    <property type="entry name" value="GH13_cat_dom"/>
</dbReference>
<dbReference type="SUPFAM" id="SSF81296">
    <property type="entry name" value="E set domains"/>
    <property type="match status" value="2"/>
</dbReference>
<feature type="active site" description="Proton donor" evidence="9 10">
    <location>
        <position position="476"/>
    </location>
</feature>
<dbReference type="PANTHER" id="PTHR43651">
    <property type="entry name" value="1,4-ALPHA-GLUCAN-BRANCHING ENZYME"/>
    <property type="match status" value="1"/>
</dbReference>
<comment type="function">
    <text evidence="9">Catalyzes the formation of the alpha-1,6-glucosidic linkages in glycogen by scission of a 1,4-alpha-linked oligosaccharide from growing alpha-1,4-glucan chains and the subsequent attachment of the oligosaccharide to the alpha-1,6 position.</text>
</comment>
<comment type="catalytic activity">
    <reaction evidence="1 9">
        <text>Transfers a segment of a (1-&gt;4)-alpha-D-glucan chain to a primary hydroxy group in a similar glucan chain.</text>
        <dbReference type="EC" id="2.4.1.18"/>
    </reaction>
</comment>
<dbReference type="GO" id="GO:0005829">
    <property type="term" value="C:cytosol"/>
    <property type="evidence" value="ECO:0007669"/>
    <property type="project" value="TreeGrafter"/>
</dbReference>
<dbReference type="InterPro" id="IPR044143">
    <property type="entry name" value="GlgB_N_E_set_prok"/>
</dbReference>
<evidence type="ECO:0000256" key="6">
    <source>
        <dbReference type="ARBA" id="ARBA00022679"/>
    </source>
</evidence>
<dbReference type="NCBIfam" id="NF008967">
    <property type="entry name" value="PRK12313.1"/>
    <property type="match status" value="1"/>
</dbReference>
<evidence type="ECO:0000256" key="3">
    <source>
        <dbReference type="ARBA" id="ARBA00009000"/>
    </source>
</evidence>
<comment type="pathway">
    <text evidence="2 9">Glycan biosynthesis; glycogen biosynthesis.</text>
</comment>
<feature type="domain" description="Glycosyl hydrolase family 13 catalytic" evidence="11">
    <location>
        <begin position="265"/>
        <end position="610"/>
    </location>
</feature>
<evidence type="ECO:0000256" key="4">
    <source>
        <dbReference type="ARBA" id="ARBA00022600"/>
    </source>
</evidence>
<evidence type="ECO:0000256" key="1">
    <source>
        <dbReference type="ARBA" id="ARBA00000826"/>
    </source>
</evidence>
<dbReference type="InterPro" id="IPR054169">
    <property type="entry name" value="GlgB_N"/>
</dbReference>
<name>A0A6B1DSY7_9CHLR</name>
<organism evidence="12">
    <name type="scientific">Caldilineaceae bacterium SB0662_bin_9</name>
    <dbReference type="NCBI Taxonomy" id="2605258"/>
    <lineage>
        <taxon>Bacteria</taxon>
        <taxon>Bacillati</taxon>
        <taxon>Chloroflexota</taxon>
        <taxon>Caldilineae</taxon>
        <taxon>Caldilineales</taxon>
        <taxon>Caldilineaceae</taxon>
    </lineage>
</organism>
<dbReference type="FunFam" id="2.60.40.1180:FF:000002">
    <property type="entry name" value="1,4-alpha-glucan branching enzyme GlgB"/>
    <property type="match status" value="1"/>
</dbReference>
<dbReference type="GO" id="GO:0003844">
    <property type="term" value="F:1,4-alpha-glucan branching enzyme activity"/>
    <property type="evidence" value="ECO:0007669"/>
    <property type="project" value="UniProtKB-UniRule"/>
</dbReference>
<keyword evidence="7 9" id="KW-0320">Glycogen biosynthesis</keyword>
<dbReference type="PANTHER" id="PTHR43651:SF3">
    <property type="entry name" value="1,4-ALPHA-GLUCAN-BRANCHING ENZYME"/>
    <property type="match status" value="1"/>
</dbReference>
<evidence type="ECO:0000313" key="12">
    <source>
        <dbReference type="EMBL" id="MYD89792.1"/>
    </source>
</evidence>
<dbReference type="InterPro" id="IPR017853">
    <property type="entry name" value="GH"/>
</dbReference>
<dbReference type="NCBIfam" id="NF003811">
    <property type="entry name" value="PRK05402.1"/>
    <property type="match status" value="1"/>
</dbReference>
<accession>A0A6B1DSY7</accession>
<evidence type="ECO:0000256" key="7">
    <source>
        <dbReference type="ARBA" id="ARBA00023056"/>
    </source>
</evidence>
<dbReference type="SUPFAM" id="SSF51445">
    <property type="entry name" value="(Trans)glycosidases"/>
    <property type="match status" value="1"/>
</dbReference>
<keyword evidence="4 9" id="KW-0321">Glycogen metabolism</keyword>
<dbReference type="SMART" id="SM00642">
    <property type="entry name" value="Aamy"/>
    <property type="match status" value="1"/>
</dbReference>
<evidence type="ECO:0000256" key="10">
    <source>
        <dbReference type="PIRSR" id="PIRSR000463-1"/>
    </source>
</evidence>
<dbReference type="HAMAP" id="MF_00685">
    <property type="entry name" value="GlgB"/>
    <property type="match status" value="1"/>
</dbReference>
<dbReference type="EMBL" id="VXPY01000036">
    <property type="protein sequence ID" value="MYD89792.1"/>
    <property type="molecule type" value="Genomic_DNA"/>
</dbReference>
<dbReference type="Pfam" id="PF22019">
    <property type="entry name" value="GlgB_N"/>
    <property type="match status" value="1"/>
</dbReference>
<dbReference type="SUPFAM" id="SSF51011">
    <property type="entry name" value="Glycosyl hydrolase domain"/>
    <property type="match status" value="1"/>
</dbReference>
<dbReference type="InterPro" id="IPR004193">
    <property type="entry name" value="Glyco_hydro_13_N"/>
</dbReference>
<dbReference type="Gene3D" id="2.60.40.10">
    <property type="entry name" value="Immunoglobulins"/>
    <property type="match status" value="2"/>
</dbReference>
<keyword evidence="6 9" id="KW-0808">Transferase</keyword>
<comment type="similarity">
    <text evidence="3 9">Belongs to the glycosyl hydrolase 13 family. GlgB subfamily.</text>
</comment>
<gene>
    <name evidence="9 12" type="primary">glgB</name>
    <name evidence="12" type="ORF">F4Y08_05555</name>
</gene>
<comment type="caution">
    <text evidence="12">The sequence shown here is derived from an EMBL/GenBank/DDBJ whole genome shotgun (WGS) entry which is preliminary data.</text>
</comment>
<dbReference type="InterPro" id="IPR037439">
    <property type="entry name" value="Branching_enzy"/>
</dbReference>
<dbReference type="InterPro" id="IPR006407">
    <property type="entry name" value="GlgB"/>
</dbReference>
<dbReference type="Pfam" id="PF02806">
    <property type="entry name" value="Alpha-amylase_C"/>
    <property type="match status" value="1"/>
</dbReference>
<feature type="active site" description="Nucleophile" evidence="9 10">
    <location>
        <position position="423"/>
    </location>
</feature>
<evidence type="ECO:0000256" key="2">
    <source>
        <dbReference type="ARBA" id="ARBA00004964"/>
    </source>
</evidence>
<sequence>MSCTPVSGPTPRSWLARADIDAIVAGAHSRPADVLGPHVRTVDGEPWLAVRAFRPLDLDVRVNVNGRMHQAVCLDPAGFFECLLPGDGEAANGAYRLDLRGRDGTASTIEDPYRFPTHISDHDFHLWGEGRLYRAWRALGAHPMVQLGVPGVRFAAWAPNAQRMSVMGPFNGWDERTHAMQQTQSGLWELFIPHLVEGEQYKYAVLSRQKAYAIDKMDPFGFHAELRPGTSSRVWSLDRFAWNDQEWLDQRAEQNFRNRPLNIYEVHLGSWARDADTGGWLNYRELGRRLADYCLAMGYTHVQLLPVMEHPLDRSWGYQTTGYFAPTSRFGTPDDFRAMVDHCHRAGIGVILDWVPAHFPKDGHGLAFFDGTHLFEHEDPRQGEHRVWTTRIFNFGRPQVRNFLISNALFWLEEYHIDGFRVDAVAAMLYLDFEREEGDWLPNEFGGRENLEAIAFLKEFNRAVHTQHPGCITIAEESTAWPLVTYPDYLGGLGFDFKWNMGWMHDTLDYFELDPIYRKFNQNLITFGITYAHSENYILAFSHDEVVHLKKSMLSKMPGDAWRQFANLRLLTLYQYCHPGKIHSFMGSEIGQWNEWDEARSIEWDLLAFEPHRQLQRFCEDMGRLYHRLPALWERDSEQDGFQWIEFRDIENTTVCFVRRGENKDDTLVVVLNMTPVVRHGYRVGVPEPGPWHEIMNTDQADYGGSGILNTEPLGTESGIWHDFPQSLALALPPLGGMVLALKPASPTSQSTGARHG</sequence>
<keyword evidence="8 9" id="KW-0119">Carbohydrate metabolism</keyword>
<keyword evidence="5 9" id="KW-0328">Glycosyltransferase</keyword>
<dbReference type="GO" id="GO:0005978">
    <property type="term" value="P:glycogen biosynthetic process"/>
    <property type="evidence" value="ECO:0007669"/>
    <property type="project" value="UniProtKB-UniRule"/>
</dbReference>
<evidence type="ECO:0000256" key="9">
    <source>
        <dbReference type="HAMAP-Rule" id="MF_00685"/>
    </source>
</evidence>
<proteinExistence type="inferred from homology"/>
<dbReference type="Pfam" id="PF02922">
    <property type="entry name" value="CBM_48"/>
    <property type="match status" value="1"/>
</dbReference>
<dbReference type="PIRSF" id="PIRSF000463">
    <property type="entry name" value="GlgB"/>
    <property type="match status" value="1"/>
</dbReference>
<dbReference type="CDD" id="cd11322">
    <property type="entry name" value="AmyAc_Glg_BE"/>
    <property type="match status" value="1"/>
</dbReference>
<dbReference type="Gene3D" id="3.20.20.80">
    <property type="entry name" value="Glycosidases"/>
    <property type="match status" value="1"/>
</dbReference>
<dbReference type="UniPathway" id="UPA00164"/>
<dbReference type="InterPro" id="IPR013780">
    <property type="entry name" value="Glyco_hydro_b"/>
</dbReference>
<dbReference type="FunFam" id="3.20.20.80:FF:000003">
    <property type="entry name" value="1,4-alpha-glucan branching enzyme GlgB"/>
    <property type="match status" value="1"/>
</dbReference>
<dbReference type="GO" id="GO:0043169">
    <property type="term" value="F:cation binding"/>
    <property type="evidence" value="ECO:0007669"/>
    <property type="project" value="InterPro"/>
</dbReference>
<dbReference type="InterPro" id="IPR006048">
    <property type="entry name" value="A-amylase/branching_C"/>
</dbReference>